<evidence type="ECO:0000256" key="3">
    <source>
        <dbReference type="ARBA" id="ARBA00023015"/>
    </source>
</evidence>
<proteinExistence type="predicted"/>
<reference evidence="8" key="1">
    <citation type="submission" date="2020-07" db="EMBL/GenBank/DDBJ databases">
        <title>Huge and variable diversity of episymbiotic CPR bacteria and DPANN archaea in groundwater ecosystems.</title>
        <authorList>
            <person name="He C.Y."/>
            <person name="Keren R."/>
            <person name="Whittaker M."/>
            <person name="Farag I.F."/>
            <person name="Doudna J."/>
            <person name="Cate J.H.D."/>
            <person name="Banfield J.F."/>
        </authorList>
    </citation>
    <scope>NUCLEOTIDE SEQUENCE</scope>
    <source>
        <strain evidence="8">NC_groundwater_763_Ag_S-0.2um_68_21</strain>
    </source>
</reference>
<evidence type="ECO:0000313" key="9">
    <source>
        <dbReference type="Proteomes" id="UP000782312"/>
    </source>
</evidence>
<protein>
    <submittedName>
        <fullName evidence="8">Response regulator</fullName>
    </submittedName>
</protein>
<dbReference type="Pfam" id="PF00072">
    <property type="entry name" value="Response_reg"/>
    <property type="match status" value="1"/>
</dbReference>
<accession>A0A932MQB4</accession>
<feature type="domain" description="Response regulatory" evidence="7">
    <location>
        <begin position="7"/>
        <end position="121"/>
    </location>
</feature>
<keyword evidence="4" id="KW-0238">DNA-binding</keyword>
<evidence type="ECO:0000256" key="6">
    <source>
        <dbReference type="PROSITE-ProRule" id="PRU00169"/>
    </source>
</evidence>
<dbReference type="GO" id="GO:0003677">
    <property type="term" value="F:DNA binding"/>
    <property type="evidence" value="ECO:0007669"/>
    <property type="project" value="UniProtKB-KW"/>
</dbReference>
<keyword evidence="1 6" id="KW-0597">Phosphoprotein</keyword>
<sequence length="126" mass="14276">MEKPLPRILIVDDEKDIVEFLAMELSRRDFEVDTALSGEEAIEKIKENRPHLMLLDVRMPGMGGIETLRQAKQLDPRIGVIMVTAVHEEEIARSAIALGAHDYITKPIDFTYLNMVVMTKIIDMLG</sequence>
<dbReference type="SMART" id="SM00448">
    <property type="entry name" value="REC"/>
    <property type="match status" value="1"/>
</dbReference>
<dbReference type="InterPro" id="IPR050595">
    <property type="entry name" value="Bact_response_regulator"/>
</dbReference>
<comment type="caution">
    <text evidence="8">The sequence shown here is derived from an EMBL/GenBank/DDBJ whole genome shotgun (WGS) entry which is preliminary data.</text>
</comment>
<dbReference type="FunFam" id="3.40.50.2300:FF:000001">
    <property type="entry name" value="DNA-binding response regulator PhoB"/>
    <property type="match status" value="1"/>
</dbReference>
<dbReference type="Gene3D" id="3.40.50.2300">
    <property type="match status" value="1"/>
</dbReference>
<evidence type="ECO:0000256" key="2">
    <source>
        <dbReference type="ARBA" id="ARBA00023012"/>
    </source>
</evidence>
<organism evidence="8 9">
    <name type="scientific">Tectimicrobiota bacterium</name>
    <dbReference type="NCBI Taxonomy" id="2528274"/>
    <lineage>
        <taxon>Bacteria</taxon>
        <taxon>Pseudomonadati</taxon>
        <taxon>Nitrospinota/Tectimicrobiota group</taxon>
        <taxon>Candidatus Tectimicrobiota</taxon>
    </lineage>
</organism>
<dbReference type="InterPro" id="IPR011006">
    <property type="entry name" value="CheY-like_superfamily"/>
</dbReference>
<dbReference type="Proteomes" id="UP000782312">
    <property type="component" value="Unassembled WGS sequence"/>
</dbReference>
<dbReference type="CDD" id="cd00156">
    <property type="entry name" value="REC"/>
    <property type="match status" value="1"/>
</dbReference>
<dbReference type="InterPro" id="IPR001789">
    <property type="entry name" value="Sig_transdc_resp-reg_receiver"/>
</dbReference>
<dbReference type="PANTHER" id="PTHR44591:SF3">
    <property type="entry name" value="RESPONSE REGULATORY DOMAIN-CONTAINING PROTEIN"/>
    <property type="match status" value="1"/>
</dbReference>
<keyword evidence="2" id="KW-0902">Two-component regulatory system</keyword>
<dbReference type="GO" id="GO:0000160">
    <property type="term" value="P:phosphorelay signal transduction system"/>
    <property type="evidence" value="ECO:0007669"/>
    <property type="project" value="UniProtKB-KW"/>
</dbReference>
<evidence type="ECO:0000313" key="8">
    <source>
        <dbReference type="EMBL" id="MBI3129492.1"/>
    </source>
</evidence>
<dbReference type="AlphaFoldDB" id="A0A932MQB4"/>
<name>A0A932MQB4_UNCTE</name>
<feature type="modified residue" description="4-aspartylphosphate" evidence="6">
    <location>
        <position position="56"/>
    </location>
</feature>
<evidence type="ECO:0000256" key="5">
    <source>
        <dbReference type="ARBA" id="ARBA00023163"/>
    </source>
</evidence>
<keyword evidence="5" id="KW-0804">Transcription</keyword>
<gene>
    <name evidence="8" type="ORF">HYZ11_17930</name>
</gene>
<dbReference type="PANTHER" id="PTHR44591">
    <property type="entry name" value="STRESS RESPONSE REGULATOR PROTEIN 1"/>
    <property type="match status" value="1"/>
</dbReference>
<keyword evidence="3" id="KW-0805">Transcription regulation</keyword>
<dbReference type="SUPFAM" id="SSF52172">
    <property type="entry name" value="CheY-like"/>
    <property type="match status" value="1"/>
</dbReference>
<evidence type="ECO:0000256" key="1">
    <source>
        <dbReference type="ARBA" id="ARBA00022553"/>
    </source>
</evidence>
<evidence type="ECO:0000256" key="4">
    <source>
        <dbReference type="ARBA" id="ARBA00023125"/>
    </source>
</evidence>
<dbReference type="PROSITE" id="PS50110">
    <property type="entry name" value="RESPONSE_REGULATORY"/>
    <property type="match status" value="1"/>
</dbReference>
<evidence type="ECO:0000259" key="7">
    <source>
        <dbReference type="PROSITE" id="PS50110"/>
    </source>
</evidence>
<dbReference type="EMBL" id="JACPUR010000041">
    <property type="protein sequence ID" value="MBI3129492.1"/>
    <property type="molecule type" value="Genomic_DNA"/>
</dbReference>